<feature type="compositionally biased region" description="Polar residues" evidence="1">
    <location>
        <begin position="74"/>
        <end position="84"/>
    </location>
</feature>
<dbReference type="Proteomes" id="UP001314170">
    <property type="component" value="Unassembled WGS sequence"/>
</dbReference>
<evidence type="ECO:0000313" key="2">
    <source>
        <dbReference type="EMBL" id="CAK7337945.1"/>
    </source>
</evidence>
<keyword evidence="3" id="KW-1185">Reference proteome</keyword>
<accession>A0AAV1RPZ3</accession>
<feature type="region of interest" description="Disordered" evidence="1">
    <location>
        <begin position="57"/>
        <end position="84"/>
    </location>
</feature>
<dbReference type="AlphaFoldDB" id="A0AAV1RPZ3"/>
<comment type="caution">
    <text evidence="2">The sequence shown here is derived from an EMBL/GenBank/DDBJ whole genome shotgun (WGS) entry which is preliminary data.</text>
</comment>
<sequence length="132" mass="14523">MIRIIESNLVLSSRPFPDHQIFKLGLDPPIIIEHFLNNAKRLNPSYLVNRITGQLKKRATKLQQPSPNEEKGPQLQQPAVAKSQNSTSVFSSTFSSSSSSSTLALISCCTVSDPLLSLTHQPKLQSSVHTDL</sequence>
<protein>
    <submittedName>
        <fullName evidence="2">Uncharacterized protein</fullName>
    </submittedName>
</protein>
<reference evidence="2 3" key="1">
    <citation type="submission" date="2024-01" db="EMBL/GenBank/DDBJ databases">
        <authorList>
            <person name="Waweru B."/>
        </authorList>
    </citation>
    <scope>NUCLEOTIDE SEQUENCE [LARGE SCALE GENOMIC DNA]</scope>
</reference>
<evidence type="ECO:0000256" key="1">
    <source>
        <dbReference type="SAM" id="MobiDB-lite"/>
    </source>
</evidence>
<name>A0AAV1RPZ3_9ROSI</name>
<organism evidence="2 3">
    <name type="scientific">Dovyalis caffra</name>
    <dbReference type="NCBI Taxonomy" id="77055"/>
    <lineage>
        <taxon>Eukaryota</taxon>
        <taxon>Viridiplantae</taxon>
        <taxon>Streptophyta</taxon>
        <taxon>Embryophyta</taxon>
        <taxon>Tracheophyta</taxon>
        <taxon>Spermatophyta</taxon>
        <taxon>Magnoliopsida</taxon>
        <taxon>eudicotyledons</taxon>
        <taxon>Gunneridae</taxon>
        <taxon>Pentapetalae</taxon>
        <taxon>rosids</taxon>
        <taxon>fabids</taxon>
        <taxon>Malpighiales</taxon>
        <taxon>Salicaceae</taxon>
        <taxon>Flacourtieae</taxon>
        <taxon>Dovyalis</taxon>
    </lineage>
</organism>
<evidence type="ECO:0000313" key="3">
    <source>
        <dbReference type="Proteomes" id="UP001314170"/>
    </source>
</evidence>
<gene>
    <name evidence="2" type="ORF">DCAF_LOCUS12986</name>
</gene>
<proteinExistence type="predicted"/>
<dbReference type="EMBL" id="CAWUPB010001108">
    <property type="protein sequence ID" value="CAK7337945.1"/>
    <property type="molecule type" value="Genomic_DNA"/>
</dbReference>